<dbReference type="Gene3D" id="2.60.120.560">
    <property type="entry name" value="Exo-inulinase, domain 1"/>
    <property type="match status" value="1"/>
</dbReference>
<sequence>MKKIFVLLMLLSAVTGMSYGQQSNKWHYLFDGKSVTELRGYKMDAFPSEAWKIEDGALVAQTGVPNIDLLTKETYTNFDLTLEWAVSKAGNSGIFYNVLENSSHESGNGNSPNWLDNFEMQLLDDIDFNDHEPRRSAGSLYDLIAPQNKQLKPVGEFNTARLLVDHGHVEQWINGRKVVEYELGSAALNDLIGRSKYKTNPNFAKSTSGHIMFQHHGQKVWLKNIKIKRL</sequence>
<dbReference type="Proteomes" id="UP000321362">
    <property type="component" value="Chromosome"/>
</dbReference>
<feature type="domain" description="3-keto-alpha-glucoside-1,2-lyase/3-keto-2-hydroxy-glucal hydratase" evidence="2">
    <location>
        <begin position="25"/>
        <end position="228"/>
    </location>
</feature>
<organism evidence="3 4">
    <name type="scientific">Mucilaginibacter ginsenosidivorax</name>
    <dbReference type="NCBI Taxonomy" id="862126"/>
    <lineage>
        <taxon>Bacteria</taxon>
        <taxon>Pseudomonadati</taxon>
        <taxon>Bacteroidota</taxon>
        <taxon>Sphingobacteriia</taxon>
        <taxon>Sphingobacteriales</taxon>
        <taxon>Sphingobacteriaceae</taxon>
        <taxon>Mucilaginibacter</taxon>
    </lineage>
</organism>
<evidence type="ECO:0000256" key="1">
    <source>
        <dbReference type="SAM" id="SignalP"/>
    </source>
</evidence>
<keyword evidence="1" id="KW-0732">Signal</keyword>
<dbReference type="KEGG" id="mgk:FSB76_22510"/>
<feature type="chain" id="PRO_5022807973" evidence="1">
    <location>
        <begin position="21"/>
        <end position="230"/>
    </location>
</feature>
<dbReference type="GO" id="GO:0016787">
    <property type="term" value="F:hydrolase activity"/>
    <property type="evidence" value="ECO:0007669"/>
    <property type="project" value="InterPro"/>
</dbReference>
<dbReference type="AlphaFoldDB" id="A0A5B8W4C7"/>
<proteinExistence type="predicted"/>
<evidence type="ECO:0000259" key="2">
    <source>
        <dbReference type="Pfam" id="PF06439"/>
    </source>
</evidence>
<gene>
    <name evidence="3" type="ORF">FSB76_22510</name>
</gene>
<reference evidence="3 4" key="1">
    <citation type="journal article" date="2013" name="J. Microbiol.">
        <title>Mucilaginibacter ginsenosidivorax sp. nov., with ginsenoside converting activity isolated from sediment.</title>
        <authorList>
            <person name="Kim J.K."/>
            <person name="Choi T.E."/>
            <person name="Liu Q.M."/>
            <person name="Park H.Y."/>
            <person name="Yi T.H."/>
            <person name="Yoon M.H."/>
            <person name="Kim S.C."/>
            <person name="Im W.T."/>
        </authorList>
    </citation>
    <scope>NUCLEOTIDE SEQUENCE [LARGE SCALE GENOMIC DNA]</scope>
    <source>
        <strain evidence="3 4">KHI28</strain>
    </source>
</reference>
<accession>A0A5B8W4C7</accession>
<evidence type="ECO:0000313" key="4">
    <source>
        <dbReference type="Proteomes" id="UP000321362"/>
    </source>
</evidence>
<keyword evidence="4" id="KW-1185">Reference proteome</keyword>
<dbReference type="RefSeq" id="WP_147057362.1">
    <property type="nucleotide sequence ID" value="NZ_CP042437.1"/>
</dbReference>
<dbReference type="InterPro" id="IPR010496">
    <property type="entry name" value="AL/BT2_dom"/>
</dbReference>
<protein>
    <submittedName>
        <fullName evidence="3">DUF1080 domain-containing protein</fullName>
    </submittedName>
</protein>
<name>A0A5B8W4C7_9SPHI</name>
<dbReference type="OrthoDB" id="9806233at2"/>
<dbReference type="EMBL" id="CP042437">
    <property type="protein sequence ID" value="QEC78583.1"/>
    <property type="molecule type" value="Genomic_DNA"/>
</dbReference>
<dbReference type="Pfam" id="PF06439">
    <property type="entry name" value="3keto-disac_hyd"/>
    <property type="match status" value="1"/>
</dbReference>
<feature type="signal peptide" evidence="1">
    <location>
        <begin position="1"/>
        <end position="20"/>
    </location>
</feature>
<evidence type="ECO:0000313" key="3">
    <source>
        <dbReference type="EMBL" id="QEC78583.1"/>
    </source>
</evidence>